<keyword evidence="1" id="KW-0812">Transmembrane</keyword>
<reference evidence="2" key="1">
    <citation type="submission" date="2022-08" db="EMBL/GenBank/DDBJ databases">
        <title>Genome Sequence of the sulphate-reducing bacterium, Pseudodesulfovibrio portus JCM14722.</title>
        <authorList>
            <person name="Kondo R."/>
            <person name="Kataoka T."/>
        </authorList>
    </citation>
    <scope>NUCLEOTIDE SEQUENCE</scope>
    <source>
        <strain evidence="2">JCM 14722</strain>
    </source>
</reference>
<evidence type="ECO:0000256" key="1">
    <source>
        <dbReference type="SAM" id="Phobius"/>
    </source>
</evidence>
<protein>
    <submittedName>
        <fullName evidence="2">Uncharacterized protein</fullName>
    </submittedName>
</protein>
<name>A0ABN6RZ40_9BACT</name>
<keyword evidence="3" id="KW-1185">Reference proteome</keyword>
<dbReference type="Proteomes" id="UP001061361">
    <property type="component" value="Chromosome"/>
</dbReference>
<feature type="transmembrane region" description="Helical" evidence="1">
    <location>
        <begin position="12"/>
        <end position="32"/>
    </location>
</feature>
<proteinExistence type="predicted"/>
<evidence type="ECO:0000313" key="3">
    <source>
        <dbReference type="Proteomes" id="UP001061361"/>
    </source>
</evidence>
<keyword evidence="1" id="KW-1133">Transmembrane helix</keyword>
<gene>
    <name evidence="2" type="ORF">JCM14722_22280</name>
</gene>
<keyword evidence="1" id="KW-0472">Membrane</keyword>
<sequence>MSKRRRSRAEEIVRNIFFIAVAILVVVIFFNLDIMEKGESMFSRNTVADIKFSGDLDRKDFSDREIDRMRGYLKGRKKLLQEITIQTSTQDSYRKVTPDTEILFEVRVVLRDGFTFTTPLRRSKRKDLPTGVLAKLDKDLKAYQTLKKQGKNPKTLINTM</sequence>
<dbReference type="EMBL" id="AP026708">
    <property type="protein sequence ID" value="BDQ34686.1"/>
    <property type="molecule type" value="Genomic_DNA"/>
</dbReference>
<dbReference type="RefSeq" id="WP_264981581.1">
    <property type="nucleotide sequence ID" value="NZ_AP026708.1"/>
</dbReference>
<accession>A0ABN6RZ40</accession>
<organism evidence="2 3">
    <name type="scientific">Pseudodesulfovibrio portus</name>
    <dbReference type="NCBI Taxonomy" id="231439"/>
    <lineage>
        <taxon>Bacteria</taxon>
        <taxon>Pseudomonadati</taxon>
        <taxon>Thermodesulfobacteriota</taxon>
        <taxon>Desulfovibrionia</taxon>
        <taxon>Desulfovibrionales</taxon>
        <taxon>Desulfovibrionaceae</taxon>
    </lineage>
</organism>
<evidence type="ECO:0000313" key="2">
    <source>
        <dbReference type="EMBL" id="BDQ34686.1"/>
    </source>
</evidence>